<dbReference type="Pfam" id="PF04402">
    <property type="entry name" value="SIMPL"/>
    <property type="match status" value="1"/>
</dbReference>
<evidence type="ECO:0000256" key="1">
    <source>
        <dbReference type="SAM" id="SignalP"/>
    </source>
</evidence>
<sequence length="243" mass="25645">MLAMALGLSAGLATSPAMGQQQGEHPHEKQKWPQATLQAEANAEIAQDTVKITLAAELSDATQTAVADALTKTLQDTMAQAKAGAKGKDIQISSGNYRIWPMNDKDGKITNWRGRAEILMESTDFVAASELAASVSDRMPVADLRFSVSPQKRAKKEEALLAEAAQAFRDRAKALAEAFGYAGYSIKTVNLGGSGARFEAAPRMAAMAAGKASMPLEGGTEMVSVSINGSIFLHSAQKSTSQQ</sequence>
<keyword evidence="1" id="KW-0732">Signal</keyword>
<protein>
    <submittedName>
        <fullName evidence="2">SIMPL domain-containing protein</fullName>
    </submittedName>
</protein>
<dbReference type="PANTHER" id="PTHR34387:SF1">
    <property type="entry name" value="PERIPLASMIC IMMUNOGENIC PROTEIN"/>
    <property type="match status" value="1"/>
</dbReference>
<evidence type="ECO:0000313" key="2">
    <source>
        <dbReference type="EMBL" id="NYT87004.1"/>
    </source>
</evidence>
<reference evidence="2 3" key="1">
    <citation type="submission" date="2020-07" db="EMBL/GenBank/DDBJ databases">
        <title>Taxonomic revisions and descriptions of new bacterial species based on genomic comparisons in the high-G+C-content subgroup of the family Alcaligenaceae.</title>
        <authorList>
            <person name="Szabo A."/>
            <person name="Felfoldi T."/>
        </authorList>
    </citation>
    <scope>NUCLEOTIDE SEQUENCE [LARGE SCALE GENOMIC DNA]</scope>
    <source>
        <strain evidence="2 3">DSM 25667</strain>
    </source>
</reference>
<comment type="caution">
    <text evidence="2">The sequence shown here is derived from an EMBL/GenBank/DDBJ whole genome shotgun (WGS) entry which is preliminary data.</text>
</comment>
<organism evidence="2 3">
    <name type="scientific">Pollutimonas harenae</name>
    <dbReference type="NCBI Taxonomy" id="657015"/>
    <lineage>
        <taxon>Bacteria</taxon>
        <taxon>Pseudomonadati</taxon>
        <taxon>Pseudomonadota</taxon>
        <taxon>Betaproteobacteria</taxon>
        <taxon>Burkholderiales</taxon>
        <taxon>Alcaligenaceae</taxon>
        <taxon>Pollutimonas</taxon>
    </lineage>
</organism>
<feature type="chain" id="PRO_5032773494" evidence="1">
    <location>
        <begin position="20"/>
        <end position="243"/>
    </location>
</feature>
<dbReference type="Gene3D" id="3.30.70.2970">
    <property type="entry name" value="Protein of unknown function (DUF541), domain 2"/>
    <property type="match status" value="1"/>
</dbReference>
<dbReference type="PANTHER" id="PTHR34387">
    <property type="entry name" value="SLR1258 PROTEIN"/>
    <property type="match status" value="1"/>
</dbReference>
<name>A0A853HAH7_9BURK</name>
<dbReference type="AlphaFoldDB" id="A0A853HAH7"/>
<dbReference type="EMBL" id="JACCEV010000006">
    <property type="protein sequence ID" value="NYT87004.1"/>
    <property type="molecule type" value="Genomic_DNA"/>
</dbReference>
<dbReference type="InterPro" id="IPR007497">
    <property type="entry name" value="SIMPL/DUF541"/>
</dbReference>
<dbReference type="GO" id="GO:0006974">
    <property type="term" value="P:DNA damage response"/>
    <property type="evidence" value="ECO:0007669"/>
    <property type="project" value="TreeGrafter"/>
</dbReference>
<dbReference type="Proteomes" id="UP000554144">
    <property type="component" value="Unassembled WGS sequence"/>
</dbReference>
<dbReference type="Gene3D" id="3.30.110.170">
    <property type="entry name" value="Protein of unknown function (DUF541), domain 1"/>
    <property type="match status" value="1"/>
</dbReference>
<proteinExistence type="predicted"/>
<dbReference type="InterPro" id="IPR052022">
    <property type="entry name" value="26kDa_periplasmic_antigen"/>
</dbReference>
<accession>A0A853HAH7</accession>
<gene>
    <name evidence="2" type="ORF">H0A62_15490</name>
</gene>
<keyword evidence="3" id="KW-1185">Reference proteome</keyword>
<evidence type="ECO:0000313" key="3">
    <source>
        <dbReference type="Proteomes" id="UP000554144"/>
    </source>
</evidence>
<feature type="signal peptide" evidence="1">
    <location>
        <begin position="1"/>
        <end position="19"/>
    </location>
</feature>
<dbReference type="OrthoDB" id="7062395at2"/>